<evidence type="ECO:0000256" key="2">
    <source>
        <dbReference type="SAM" id="Phobius"/>
    </source>
</evidence>
<dbReference type="InterPro" id="IPR006626">
    <property type="entry name" value="PbH1"/>
</dbReference>
<dbReference type="PANTHER" id="PTHR11319">
    <property type="entry name" value="G PROTEIN-COUPLED RECEPTOR-RELATED"/>
    <property type="match status" value="1"/>
</dbReference>
<name>A0AB34JVR3_PRYPA</name>
<keyword evidence="6" id="KW-1185">Reference proteome</keyword>
<feature type="signal peptide" evidence="3">
    <location>
        <begin position="1"/>
        <end position="21"/>
    </location>
</feature>
<feature type="transmembrane region" description="Helical" evidence="2">
    <location>
        <begin position="1497"/>
        <end position="1519"/>
    </location>
</feature>
<feature type="domain" description="Right handed beta helix" evidence="4">
    <location>
        <begin position="204"/>
        <end position="378"/>
    </location>
</feature>
<evidence type="ECO:0000313" key="5">
    <source>
        <dbReference type="EMBL" id="KAL1525118.1"/>
    </source>
</evidence>
<feature type="compositionally biased region" description="Polar residues" evidence="1">
    <location>
        <begin position="1754"/>
        <end position="1767"/>
    </location>
</feature>
<feature type="transmembrane region" description="Helical" evidence="2">
    <location>
        <begin position="1683"/>
        <end position="1710"/>
    </location>
</feature>
<keyword evidence="2" id="KW-0472">Membrane</keyword>
<dbReference type="Gene3D" id="2.160.20.10">
    <property type="entry name" value="Single-stranded right-handed beta-helix, Pectin lyase-like"/>
    <property type="match status" value="1"/>
</dbReference>
<keyword evidence="3" id="KW-0732">Signal</keyword>
<reference evidence="5 6" key="1">
    <citation type="journal article" date="2024" name="Science">
        <title>Giant polyketide synthase enzymes in the biosynthesis of giant marine polyether toxins.</title>
        <authorList>
            <person name="Fallon T.R."/>
            <person name="Shende V.V."/>
            <person name="Wierzbicki I.H."/>
            <person name="Pendleton A.L."/>
            <person name="Watervoot N.F."/>
            <person name="Auber R.P."/>
            <person name="Gonzalez D.J."/>
            <person name="Wisecaver J.H."/>
            <person name="Moore B.S."/>
        </authorList>
    </citation>
    <scope>NUCLEOTIDE SEQUENCE [LARGE SCALE GENOMIC DNA]</scope>
    <source>
        <strain evidence="5 6">12B1</strain>
    </source>
</reference>
<sequence>MRHWLPCFLLSSPALALDAWAARVGGSGCGFVAWVPAPATNASVRLTQPGAQSSTTVPASASHAQLQLNESAEESVLLEVRRREVDGVVSRLAIVAADLLAAPPPPSVVASCTAVRHETLQAAVDAAGAAAVVVAAPGTWRGEGNCGVRLGRVHATTLLALGGEAATTIDCEGRTQTTAVHFAADAVGHSSLVGFTLSGATASAVVIADGAAAALRQCVVRDSSGAQGGGVLATGGTVELVDCTLEGNHATQGGGGVALLSVIDARLLNVTFRNNTAMDVNYAGHGGGGLYILGGSVLVNLSHFENNQALGSGGGGGVMATQADLQLVDTHVSSNACASAGGGLSFYSDLSHPGRLMATNLTVSNNTAAEGGGVDVYTSVWSQPLPAHELVDVWVHSNRATLASGGGIRLFGRVTARLTGVAVTDNSAAAGGGGLLAEPLRTNSGVGSPQMELRGVSVARNSAAAGGGAFFLMASLVAEGCTWAHNVAGSGDLSTCAEVFEGGGGSLYMKNSALVLNQSSIEYSRALHYGGAMLVQHSPSETSDGLTRLGLSASARVWQSALHNNRASRGGAIASVGGEVHLSHSELTRNGDGDTVAGGALFCSGGAAVSLSHSLASGNTAIRGGAFGVGDSQIDGSGRGCKVHAMDVVCDSNVAERDGVHSHGGGCAHVALGAALAFLRANVSANRADGVGGAALAAGELTVSDGTLEHNQAPRGGGVALTTGGECNVTRSALTANAAAEAGGAVYLLGGTMLITHSTVARNEARGGGAVAVDGGAVDTAILSILHSNLTSNTAAYGAIGAIGAQRTGQFGGPSFGGSILCGSGGAANLCAANRATGWGDSFATLPAAVVYVPPSGRERRGPLDVDASVTPGDAISGELQLTDVHGELAPSPSSVYLSFVDASAASDEATGCTRTYCLDGERILPLPPGEAVLNLSSVHFSAAALAPPQGNVTLLARAVGAGWSLTINLTVAISACAPGFGGVPSGSQWSCAACAAGYSKEGVGMQHCTPCRAGTFSAAAAAPSCEPCAPGTSTNLQQRQVRCTPCAAGTSTDDLPAQPQCTPCALGSSSSVSGSQAAPADGLAACVPCSPGYHAPGAGMAVCEPCQSAVPSFSVRGQPHCALCADGADCAAVSSAAVNASDWWFCRLGLGDCTQLALGAEAHDGAANRTEGFAGGFAFKGAARGYWAALGALRPESMCDGGVRCVTSEGEPGVLVLEGGTSVCVACAPTQAQRSSTPFYPCIRLGGLSAGRCLGAAQRNGFESECAEGHGGPICGHCLPGYYTAYGWGGTTCARCEESDQGMTSWLASRQTQGHPITSHWMLTLAVAFGAGALVLMGVLLPACLSAAAGRGEAATARNRRLSGEAAVGCLTQSIFSDANLWELLPTTSEAIKQMFAHLQIVSILPSVLAVSWPPALVQMAAAFRGVFSLDIDALLRLQCVAPESYYEKMLRNMIVTLTALAAVPGTYVLVRCMANRRFLLSLDALALQRLGERCCSTYVVLFFLLYTPASTSIVRFFKCVEFGAERYLLADVANVCYHSDGSMDANYAAWLPVAVSGLFLIVVGLPMTNLAILMHLRRGGKLEDASSKRAFGMLYVQYSRRNFFWDIVETTKKLCFTSALVIFTDNLRIQCALGMLMLLALLVALSNRQPHLRGADTWLATAAHLGVLFLILFALQLESGYYPPAFLIISLALAPFALLGGTLCFVAARAVLGKLCSNDDHLTASMKQHLHQSTPSEAAFPRGDREDDRAGFTSSDYGMSPSPRTEMNFPLPVHGERNAKSSLCSSSVASIRSTLPSEVAGTNAL</sequence>
<feature type="chain" id="PRO_5044303738" description="Right handed beta helix domain-containing protein" evidence="3">
    <location>
        <begin position="22"/>
        <end position="1807"/>
    </location>
</feature>
<feature type="transmembrane region" description="Helical" evidence="2">
    <location>
        <begin position="1659"/>
        <end position="1677"/>
    </location>
</feature>
<evidence type="ECO:0000259" key="4">
    <source>
        <dbReference type="Pfam" id="PF13229"/>
    </source>
</evidence>
<organism evidence="5 6">
    <name type="scientific">Prymnesium parvum</name>
    <name type="common">Toxic golden alga</name>
    <dbReference type="NCBI Taxonomy" id="97485"/>
    <lineage>
        <taxon>Eukaryota</taxon>
        <taxon>Haptista</taxon>
        <taxon>Haptophyta</taxon>
        <taxon>Prymnesiophyceae</taxon>
        <taxon>Prymnesiales</taxon>
        <taxon>Prymnesiaceae</taxon>
        <taxon>Prymnesium</taxon>
    </lineage>
</organism>
<dbReference type="SMART" id="SM01411">
    <property type="entry name" value="Ephrin_rec_like"/>
    <property type="match status" value="3"/>
</dbReference>
<feature type="region of interest" description="Disordered" evidence="1">
    <location>
        <begin position="1729"/>
        <end position="1774"/>
    </location>
</feature>
<dbReference type="SUPFAM" id="SSF51126">
    <property type="entry name" value="Pectin lyase-like"/>
    <property type="match status" value="3"/>
</dbReference>
<dbReference type="Proteomes" id="UP001515480">
    <property type="component" value="Unassembled WGS sequence"/>
</dbReference>
<dbReference type="InterPro" id="IPR012334">
    <property type="entry name" value="Pectin_lyas_fold"/>
</dbReference>
<feature type="transmembrane region" description="Helical" evidence="2">
    <location>
        <begin position="1322"/>
        <end position="1342"/>
    </location>
</feature>
<dbReference type="Gene3D" id="2.10.50.10">
    <property type="entry name" value="Tumor Necrosis Factor Receptor, subunit A, domain 2"/>
    <property type="match status" value="1"/>
</dbReference>
<evidence type="ECO:0000256" key="3">
    <source>
        <dbReference type="SAM" id="SignalP"/>
    </source>
</evidence>
<keyword evidence="2" id="KW-0812">Transmembrane</keyword>
<evidence type="ECO:0000256" key="1">
    <source>
        <dbReference type="SAM" id="MobiDB-lite"/>
    </source>
</evidence>
<protein>
    <recommendedName>
        <fullName evidence="4">Right handed beta helix domain-containing protein</fullName>
    </recommendedName>
</protein>
<dbReference type="SMART" id="SM00710">
    <property type="entry name" value="PbH1"/>
    <property type="match status" value="9"/>
</dbReference>
<dbReference type="InterPro" id="IPR009030">
    <property type="entry name" value="Growth_fac_rcpt_cys_sf"/>
</dbReference>
<keyword evidence="2" id="KW-1133">Transmembrane helix</keyword>
<dbReference type="InterPro" id="IPR011050">
    <property type="entry name" value="Pectin_lyase_fold/virulence"/>
</dbReference>
<feature type="transmembrane region" description="Helical" evidence="2">
    <location>
        <begin position="1455"/>
        <end position="1476"/>
    </location>
</feature>
<dbReference type="SUPFAM" id="SSF57184">
    <property type="entry name" value="Growth factor receptor domain"/>
    <property type="match status" value="1"/>
</dbReference>
<gene>
    <name evidence="5" type="ORF">AB1Y20_019990</name>
</gene>
<feature type="transmembrane region" description="Helical" evidence="2">
    <location>
        <begin position="1549"/>
        <end position="1574"/>
    </location>
</feature>
<accession>A0AB34JVR3</accession>
<evidence type="ECO:0000313" key="6">
    <source>
        <dbReference type="Proteomes" id="UP001515480"/>
    </source>
</evidence>
<proteinExistence type="predicted"/>
<dbReference type="InterPro" id="IPR039448">
    <property type="entry name" value="Beta_helix"/>
</dbReference>
<comment type="caution">
    <text evidence="5">The sequence shown here is derived from an EMBL/GenBank/DDBJ whole genome shotgun (WGS) entry which is preliminary data.</text>
</comment>
<dbReference type="Pfam" id="PF13229">
    <property type="entry name" value="Beta_helix"/>
    <property type="match status" value="1"/>
</dbReference>
<dbReference type="EMBL" id="JBGBPQ010000004">
    <property type="protein sequence ID" value="KAL1525118.1"/>
    <property type="molecule type" value="Genomic_DNA"/>
</dbReference>
<feature type="transmembrane region" description="Helical" evidence="2">
    <location>
        <begin position="1396"/>
        <end position="1414"/>
    </location>
</feature>
<dbReference type="PANTHER" id="PTHR11319:SF35">
    <property type="entry name" value="OUTER MEMBRANE PROTEIN PMPC-RELATED"/>
    <property type="match status" value="1"/>
</dbReference>